<sequence length="326" mass="37319">MNIAIIGGSITEGAGASEYKNSYVYKLEQYLKEKNRATVIKNLGAGGTASHFGLFRLKRDLGDFKPDLIFIEFAVNDRIYNSIEASKYFEGVIRQCANITKKIIIIDFPTSLGDSCTSVHKKIAYFYNIPVIDVQDEVWKRIGNREFTWTKISVDNLHPNDSGHDLYFQIIKEKLENTDLENLQLKIDNRVLMKYRFNNPKIIAYDNENVEYYGNWAEQSFKLNNKFDKGAITNSIGNGVIFKFKGKYLSMMNLLTKDSGVLECKLDNIEFNVDLYKDTDTDRYYDNTINLSDLDDCEHTLTMIVSDKKNTNSLGNKVIIGGFLID</sequence>
<dbReference type="PANTHER" id="PTHR34407">
    <property type="entry name" value="EXPRESSED PROTEIN"/>
    <property type="match status" value="1"/>
</dbReference>
<comment type="caution">
    <text evidence="2">The sequence shown here is derived from an EMBL/GenBank/DDBJ whole genome shotgun (WGS) entry which is preliminary data.</text>
</comment>
<dbReference type="EMBL" id="LZZM01000190">
    <property type="protein sequence ID" value="OOM75014.1"/>
    <property type="molecule type" value="Genomic_DNA"/>
</dbReference>
<evidence type="ECO:0000259" key="1">
    <source>
        <dbReference type="Pfam" id="PF13472"/>
    </source>
</evidence>
<dbReference type="InterPro" id="IPR013830">
    <property type="entry name" value="SGNH_hydro"/>
</dbReference>
<dbReference type="Pfam" id="PF13472">
    <property type="entry name" value="Lipase_GDSL_2"/>
    <property type="match status" value="1"/>
</dbReference>
<protein>
    <submittedName>
        <fullName evidence="2">GDSL-like lipase/acylhydrolase</fullName>
    </submittedName>
</protein>
<dbReference type="AlphaFoldDB" id="A0A1S8TBM2"/>
<dbReference type="Proteomes" id="UP000190890">
    <property type="component" value="Unassembled WGS sequence"/>
</dbReference>
<keyword evidence="2" id="KW-0378">Hydrolase</keyword>
<proteinExistence type="predicted"/>
<evidence type="ECO:0000313" key="3">
    <source>
        <dbReference type="Proteomes" id="UP000190890"/>
    </source>
</evidence>
<accession>A0A1S8TBM2</accession>
<dbReference type="STRING" id="29367.CLPUN_34510"/>
<dbReference type="Gene3D" id="2.60.120.260">
    <property type="entry name" value="Galactose-binding domain-like"/>
    <property type="match status" value="1"/>
</dbReference>
<gene>
    <name evidence="2" type="ORF">CLPUN_34510</name>
</gene>
<dbReference type="OrthoDB" id="8233337at2"/>
<dbReference type="SUPFAM" id="SSF52266">
    <property type="entry name" value="SGNH hydrolase"/>
    <property type="match status" value="1"/>
</dbReference>
<dbReference type="RefSeq" id="WP_077848477.1">
    <property type="nucleotide sequence ID" value="NZ_LZZM01000190.1"/>
</dbReference>
<dbReference type="Gene3D" id="3.40.50.1110">
    <property type="entry name" value="SGNH hydrolase"/>
    <property type="match status" value="1"/>
</dbReference>
<dbReference type="CDD" id="cd00229">
    <property type="entry name" value="SGNH_hydrolase"/>
    <property type="match status" value="1"/>
</dbReference>
<reference evidence="2 3" key="1">
    <citation type="submission" date="2016-05" db="EMBL/GenBank/DDBJ databases">
        <title>Microbial solvent formation.</title>
        <authorList>
            <person name="Poehlein A."/>
            <person name="Montoya Solano J.D."/>
            <person name="Flitsch S."/>
            <person name="Krabben P."/>
            <person name="Duerre P."/>
            <person name="Daniel R."/>
        </authorList>
    </citation>
    <scope>NUCLEOTIDE SEQUENCE [LARGE SCALE GENOMIC DNA]</scope>
    <source>
        <strain evidence="2 3">DSM 2619</strain>
    </source>
</reference>
<dbReference type="GO" id="GO:0016787">
    <property type="term" value="F:hydrolase activity"/>
    <property type="evidence" value="ECO:0007669"/>
    <property type="project" value="UniProtKB-KW"/>
</dbReference>
<organism evidence="2 3">
    <name type="scientific">Clostridium puniceum</name>
    <dbReference type="NCBI Taxonomy" id="29367"/>
    <lineage>
        <taxon>Bacteria</taxon>
        <taxon>Bacillati</taxon>
        <taxon>Bacillota</taxon>
        <taxon>Clostridia</taxon>
        <taxon>Eubacteriales</taxon>
        <taxon>Clostridiaceae</taxon>
        <taxon>Clostridium</taxon>
    </lineage>
</organism>
<dbReference type="InterPro" id="IPR036514">
    <property type="entry name" value="SGNH_hydro_sf"/>
</dbReference>
<dbReference type="PANTHER" id="PTHR34407:SF1">
    <property type="entry name" value="SGNH HYDROLASE-TYPE ESTERASE DOMAIN-CONTAINING PROTEIN"/>
    <property type="match status" value="1"/>
</dbReference>
<name>A0A1S8TBM2_9CLOT</name>
<evidence type="ECO:0000313" key="2">
    <source>
        <dbReference type="EMBL" id="OOM75014.1"/>
    </source>
</evidence>
<feature type="domain" description="SGNH hydrolase-type esterase" evidence="1">
    <location>
        <begin position="6"/>
        <end position="166"/>
    </location>
</feature>
<keyword evidence="3" id="KW-1185">Reference proteome</keyword>